<evidence type="ECO:0000256" key="2">
    <source>
        <dbReference type="SAM" id="Phobius"/>
    </source>
</evidence>
<protein>
    <recommendedName>
        <fullName evidence="5">Transmembrane protein</fullName>
    </recommendedName>
</protein>
<evidence type="ECO:0000313" key="4">
    <source>
        <dbReference type="Proteomes" id="UP000027265"/>
    </source>
</evidence>
<organism evidence="3 4">
    <name type="scientific">Jaapia argillacea MUCL 33604</name>
    <dbReference type="NCBI Taxonomy" id="933084"/>
    <lineage>
        <taxon>Eukaryota</taxon>
        <taxon>Fungi</taxon>
        <taxon>Dikarya</taxon>
        <taxon>Basidiomycota</taxon>
        <taxon>Agaricomycotina</taxon>
        <taxon>Agaricomycetes</taxon>
        <taxon>Agaricomycetidae</taxon>
        <taxon>Jaapiales</taxon>
        <taxon>Jaapiaceae</taxon>
        <taxon>Jaapia</taxon>
    </lineage>
</organism>
<dbReference type="InParanoid" id="A0A067PNG2"/>
<feature type="region of interest" description="Disordered" evidence="1">
    <location>
        <begin position="235"/>
        <end position="266"/>
    </location>
</feature>
<feature type="transmembrane region" description="Helical" evidence="2">
    <location>
        <begin position="321"/>
        <end position="341"/>
    </location>
</feature>
<feature type="transmembrane region" description="Helical" evidence="2">
    <location>
        <begin position="185"/>
        <end position="205"/>
    </location>
</feature>
<evidence type="ECO:0008006" key="5">
    <source>
        <dbReference type="Google" id="ProtNLM"/>
    </source>
</evidence>
<keyword evidence="2" id="KW-0812">Transmembrane</keyword>
<evidence type="ECO:0000313" key="3">
    <source>
        <dbReference type="EMBL" id="KDQ52837.1"/>
    </source>
</evidence>
<reference evidence="4" key="1">
    <citation type="journal article" date="2014" name="Proc. Natl. Acad. Sci. U.S.A.">
        <title>Extensive sampling of basidiomycete genomes demonstrates inadequacy of the white-rot/brown-rot paradigm for wood decay fungi.</title>
        <authorList>
            <person name="Riley R."/>
            <person name="Salamov A.A."/>
            <person name="Brown D.W."/>
            <person name="Nagy L.G."/>
            <person name="Floudas D."/>
            <person name="Held B.W."/>
            <person name="Levasseur A."/>
            <person name="Lombard V."/>
            <person name="Morin E."/>
            <person name="Otillar R."/>
            <person name="Lindquist E.A."/>
            <person name="Sun H."/>
            <person name="LaButti K.M."/>
            <person name="Schmutz J."/>
            <person name="Jabbour D."/>
            <person name="Luo H."/>
            <person name="Baker S.E."/>
            <person name="Pisabarro A.G."/>
            <person name="Walton J.D."/>
            <person name="Blanchette R.A."/>
            <person name="Henrissat B."/>
            <person name="Martin F."/>
            <person name="Cullen D."/>
            <person name="Hibbett D.S."/>
            <person name="Grigoriev I.V."/>
        </authorList>
    </citation>
    <scope>NUCLEOTIDE SEQUENCE [LARGE SCALE GENOMIC DNA]</scope>
    <source>
        <strain evidence="4">MUCL 33604</strain>
    </source>
</reference>
<keyword evidence="4" id="KW-1185">Reference proteome</keyword>
<name>A0A067PNG2_9AGAM</name>
<proteinExistence type="predicted"/>
<keyword evidence="2" id="KW-0472">Membrane</keyword>
<sequence length="343" mass="37405">MGAQKFAESSEDFRVDDSASQLYYKLLCFFTLTSEPACASAFIRLLLLIPPIPYFTMAHVIKRNTIPHKFSTGSRGSNETQAAVKVTFNDDPTSAEPRLYTGQLYEQLPSQIRSKTQTQQDHDDEAAKKKAMKELVQSWMDRLQLISLITTFFASVESTLIGSAVSDDPSKASVSLKVAQASLMGALVMHASAAVISFLAAFLLIRFKLTEAKNQEAKVTITDFVQSPVDLEKNDSSEGIANGHDRQSSARNPKVPQSHPTEPPLFSSDPHLETVGLFRAQPQTHLLSRCHGLCIWLAAGGFSLALVGIVAMSWSLMPQSVAVFTSTCMVVCLGGSAVVFIRV</sequence>
<evidence type="ECO:0000256" key="1">
    <source>
        <dbReference type="SAM" id="MobiDB-lite"/>
    </source>
</evidence>
<dbReference type="Proteomes" id="UP000027265">
    <property type="component" value="Unassembled WGS sequence"/>
</dbReference>
<dbReference type="OrthoDB" id="2653987at2759"/>
<dbReference type="EMBL" id="KL197737">
    <property type="protein sequence ID" value="KDQ52837.1"/>
    <property type="molecule type" value="Genomic_DNA"/>
</dbReference>
<feature type="transmembrane region" description="Helical" evidence="2">
    <location>
        <begin position="293"/>
        <end position="315"/>
    </location>
</feature>
<accession>A0A067PNG2</accession>
<dbReference type="HOGENOM" id="CLU_065000_1_0_1"/>
<keyword evidence="2" id="KW-1133">Transmembrane helix</keyword>
<gene>
    <name evidence="3" type="ORF">JAAARDRAFT_39818</name>
</gene>
<feature type="transmembrane region" description="Helical" evidence="2">
    <location>
        <begin position="145"/>
        <end position="165"/>
    </location>
</feature>
<dbReference type="AlphaFoldDB" id="A0A067PNG2"/>